<gene>
    <name evidence="2" type="ORF">SDC9_73114</name>
</gene>
<name>A0A644YDN5_9ZZZZ</name>
<sequence length="236" mass="26263">MEHWYHRQRGGLQFARHDASYRLGGRHGRHGTDVIDIENGLAYRTLVGLSALGATGRARGEEDQRRGIRGQRRCIESIMSRSNQIAPGHITALAIHDHNLGRRFQVWQAGRHALPTIRIADQPTRRGVFQIRHQLAHQPKAVERHRHRANQGHRRKRHGPFGAVAHGNRHALASAQAVQSLQAAGKRIGCGKESVERPAVFTIDQELQRPMRSTCVDHIGQGAKGVAICVEATAIL</sequence>
<protein>
    <submittedName>
        <fullName evidence="2">Uncharacterized protein</fullName>
    </submittedName>
</protein>
<feature type="compositionally biased region" description="Basic residues" evidence="1">
    <location>
        <begin position="143"/>
        <end position="158"/>
    </location>
</feature>
<reference evidence="2" key="1">
    <citation type="submission" date="2019-08" db="EMBL/GenBank/DDBJ databases">
        <authorList>
            <person name="Kucharzyk K."/>
            <person name="Murdoch R.W."/>
            <person name="Higgins S."/>
            <person name="Loffler F."/>
        </authorList>
    </citation>
    <scope>NUCLEOTIDE SEQUENCE</scope>
</reference>
<evidence type="ECO:0000313" key="2">
    <source>
        <dbReference type="EMBL" id="MPM26610.1"/>
    </source>
</evidence>
<evidence type="ECO:0000256" key="1">
    <source>
        <dbReference type="SAM" id="MobiDB-lite"/>
    </source>
</evidence>
<feature type="region of interest" description="Disordered" evidence="1">
    <location>
        <begin position="137"/>
        <end position="158"/>
    </location>
</feature>
<dbReference type="EMBL" id="VSSQ01004779">
    <property type="protein sequence ID" value="MPM26610.1"/>
    <property type="molecule type" value="Genomic_DNA"/>
</dbReference>
<comment type="caution">
    <text evidence="2">The sequence shown here is derived from an EMBL/GenBank/DDBJ whole genome shotgun (WGS) entry which is preliminary data.</text>
</comment>
<proteinExistence type="predicted"/>
<accession>A0A644YDN5</accession>
<organism evidence="2">
    <name type="scientific">bioreactor metagenome</name>
    <dbReference type="NCBI Taxonomy" id="1076179"/>
    <lineage>
        <taxon>unclassified sequences</taxon>
        <taxon>metagenomes</taxon>
        <taxon>ecological metagenomes</taxon>
    </lineage>
</organism>
<dbReference type="AlphaFoldDB" id="A0A644YDN5"/>